<dbReference type="InterPro" id="IPR046674">
    <property type="entry name" value="DUF6544"/>
</dbReference>
<dbReference type="AlphaFoldDB" id="A0AAW8SZI3"/>
<sequence length="287" mass="33022">MMFLGCLLLVIALIVLYFFLPGGTAWKKYLAEVESSFRQEPVSEGPQMITEEAIAELPPLLQKYLRKNGYVNQPLMRNMFIRFGHTRFRIAADKAPIPIEFCQVNFVERPDRYAFLKARMFGLPIQVTDQVQNGRGAMIGVLAKHFKLFHSTGPEMDQGQLITSLADAVFLPSLFLQDYVTWRTHDERTIEGTIKWNGVNAKGRFTFDDSGDIVRFDTEDRYMDENGKGTSLIPWFVLYENYESDQPYRRPGCVSVNWRLPEGIDNYFVSDQIDVKYSVDVAEIKQA</sequence>
<evidence type="ECO:0000313" key="1">
    <source>
        <dbReference type="EMBL" id="MDT2540253.1"/>
    </source>
</evidence>
<gene>
    <name evidence="1" type="ORF">P7D78_19290</name>
</gene>
<dbReference type="EMBL" id="JARPXM010000032">
    <property type="protein sequence ID" value="MDT2540253.1"/>
    <property type="molecule type" value="Genomic_DNA"/>
</dbReference>
<protein>
    <submittedName>
        <fullName evidence="1">Uncharacterized protein</fullName>
    </submittedName>
</protein>
<dbReference type="Pfam" id="PF20181">
    <property type="entry name" value="DUF6544"/>
    <property type="match status" value="1"/>
</dbReference>
<reference evidence="1" key="1">
    <citation type="submission" date="2023-03" db="EMBL/GenBank/DDBJ databases">
        <authorList>
            <person name="Shen W."/>
            <person name="Cai J."/>
        </authorList>
    </citation>
    <scope>NUCLEOTIDE SEQUENCE</scope>
    <source>
        <strain evidence="1">B646-2</strain>
    </source>
</reference>
<organism evidence="1 2">
    <name type="scientific">Enterococcus raffinosus</name>
    <dbReference type="NCBI Taxonomy" id="71452"/>
    <lineage>
        <taxon>Bacteria</taxon>
        <taxon>Bacillati</taxon>
        <taxon>Bacillota</taxon>
        <taxon>Bacilli</taxon>
        <taxon>Lactobacillales</taxon>
        <taxon>Enterococcaceae</taxon>
        <taxon>Enterococcus</taxon>
    </lineage>
</organism>
<comment type="caution">
    <text evidence="1">The sequence shown here is derived from an EMBL/GenBank/DDBJ whole genome shotgun (WGS) entry which is preliminary data.</text>
</comment>
<proteinExistence type="predicted"/>
<dbReference type="Proteomes" id="UP001249240">
    <property type="component" value="Unassembled WGS sequence"/>
</dbReference>
<name>A0AAW8SZI3_9ENTE</name>
<dbReference type="RefSeq" id="WP_311807461.1">
    <property type="nucleotide sequence ID" value="NZ_JARPXM010000032.1"/>
</dbReference>
<evidence type="ECO:0000313" key="2">
    <source>
        <dbReference type="Proteomes" id="UP001249240"/>
    </source>
</evidence>
<accession>A0AAW8SZI3</accession>